<comment type="caution">
    <text evidence="2">The sequence shown here is derived from an EMBL/GenBank/DDBJ whole genome shotgun (WGS) entry which is preliminary data.</text>
</comment>
<keyword evidence="1" id="KW-0732">Signal</keyword>
<organism evidence="2 3">
    <name type="scientific">Pseudohongiella acticola</name>
    <dbReference type="NCBI Taxonomy" id="1524254"/>
    <lineage>
        <taxon>Bacteria</taxon>
        <taxon>Pseudomonadati</taxon>
        <taxon>Pseudomonadota</taxon>
        <taxon>Gammaproteobacteria</taxon>
        <taxon>Pseudomonadales</taxon>
        <taxon>Pseudohongiellaceae</taxon>
        <taxon>Pseudohongiella</taxon>
    </lineage>
</organism>
<dbReference type="EMBL" id="MASR01000003">
    <property type="protein sequence ID" value="OFE11147.1"/>
    <property type="molecule type" value="Genomic_DNA"/>
</dbReference>
<proteinExistence type="predicted"/>
<dbReference type="STRING" id="1524254.PHACT_14990"/>
<evidence type="ECO:0000256" key="1">
    <source>
        <dbReference type="SAM" id="SignalP"/>
    </source>
</evidence>
<keyword evidence="3" id="KW-1185">Reference proteome</keyword>
<dbReference type="Proteomes" id="UP000175669">
    <property type="component" value="Unassembled WGS sequence"/>
</dbReference>
<reference evidence="3" key="1">
    <citation type="submission" date="2016-07" db="EMBL/GenBank/DDBJ databases">
        <authorList>
            <person name="Florea S."/>
            <person name="Webb J.S."/>
            <person name="Jaromczyk J."/>
            <person name="Schardl C.L."/>
        </authorList>
    </citation>
    <scope>NUCLEOTIDE SEQUENCE [LARGE SCALE GENOMIC DNA]</scope>
    <source>
        <strain evidence="3">KCTC 42131</strain>
    </source>
</reference>
<dbReference type="PIRSF" id="PIRSF025560">
    <property type="entry name" value="UCP025560"/>
    <property type="match status" value="1"/>
</dbReference>
<dbReference type="OrthoDB" id="9798130at2"/>
<dbReference type="InterPro" id="IPR008309">
    <property type="entry name" value="YdbL"/>
</dbReference>
<accession>A0A1E8CG21</accession>
<evidence type="ECO:0008006" key="4">
    <source>
        <dbReference type="Google" id="ProtNLM"/>
    </source>
</evidence>
<dbReference type="AlphaFoldDB" id="A0A1E8CG21"/>
<feature type="signal peptide" evidence="1">
    <location>
        <begin position="1"/>
        <end position="27"/>
    </location>
</feature>
<protein>
    <recommendedName>
        <fullName evidence="4">DUF1318 domain-containing protein</fullName>
    </recommendedName>
</protein>
<dbReference type="Pfam" id="PF07027">
    <property type="entry name" value="DUF1318"/>
    <property type="match status" value="1"/>
</dbReference>
<feature type="chain" id="PRO_5009211934" description="DUF1318 domain-containing protein" evidence="1">
    <location>
        <begin position="28"/>
        <end position="116"/>
    </location>
</feature>
<name>A0A1E8CG21_9GAMM</name>
<dbReference type="RefSeq" id="WP_070119083.1">
    <property type="nucleotide sequence ID" value="NZ_CAXATG010000006.1"/>
</dbReference>
<sequence>MKHNTGIKFFTRAFAITFLLLASLATAQTLDQAKADGLIGEKRDGYIGLVQPDASQALTELVNEVNRQRRERYQQIARDNDISVNAVAQLAYARAVEATRSGHFVQDADGRWVRKP</sequence>
<gene>
    <name evidence="2" type="ORF">PHACT_14990</name>
</gene>
<evidence type="ECO:0000313" key="3">
    <source>
        <dbReference type="Proteomes" id="UP000175669"/>
    </source>
</evidence>
<evidence type="ECO:0000313" key="2">
    <source>
        <dbReference type="EMBL" id="OFE11147.1"/>
    </source>
</evidence>